<reference evidence="2" key="4">
    <citation type="submission" date="2016-01" db="EMBL/GenBank/DDBJ databases">
        <authorList>
            <person name="Oliw E.H."/>
        </authorList>
    </citation>
    <scope>NUCLEOTIDE SEQUENCE [LARGE SCALE GENOMIC DNA]</scope>
    <source>
        <strain evidence="2">GED7749B</strain>
    </source>
</reference>
<dbReference type="EMBL" id="CP010525">
    <property type="protein sequence ID" value="AJO21525.1"/>
    <property type="molecule type" value="Genomic_DNA"/>
</dbReference>
<organism evidence="2 4">
    <name type="scientific">Heyndrickxia coagulans</name>
    <name type="common">Weizmannia coagulans</name>
    <dbReference type="NCBI Taxonomy" id="1398"/>
    <lineage>
        <taxon>Bacteria</taxon>
        <taxon>Bacillati</taxon>
        <taxon>Bacillota</taxon>
        <taxon>Bacilli</taxon>
        <taxon>Bacillales</taxon>
        <taxon>Bacillaceae</taxon>
        <taxon>Heyndrickxia</taxon>
    </lineage>
</organism>
<keyword evidence="3" id="KW-1185">Reference proteome</keyword>
<sequence>MCGKTEADIKNAGNFPAFFISLTAATGSRCTEARDSAIKSCAPFY</sequence>
<dbReference type="EMBL" id="LRPN01000054">
    <property type="protein sequence ID" value="KWZ82555.1"/>
    <property type="molecule type" value="Genomic_DNA"/>
</dbReference>
<name>A0A0C5C810_HEYCO</name>
<dbReference type="Proteomes" id="UP000032024">
    <property type="component" value="Chromosome"/>
</dbReference>
<evidence type="ECO:0000313" key="2">
    <source>
        <dbReference type="EMBL" id="KWZ82555.1"/>
    </source>
</evidence>
<evidence type="ECO:0000313" key="4">
    <source>
        <dbReference type="Proteomes" id="UP000070376"/>
    </source>
</evidence>
<proteinExistence type="predicted"/>
<accession>A0A0C5C810</accession>
<gene>
    <name evidence="2" type="ORF">HMPREF3213_01719</name>
    <name evidence="1" type="ORF">SB48_HM08orf01119</name>
</gene>
<dbReference type="PATRIC" id="fig|1398.18.peg.752"/>
<reference evidence="1" key="1">
    <citation type="submission" date="2015-01" db="EMBL/GenBank/DDBJ databases">
        <title>Comparative genome analysis of Bacillus coagulans HM-08, Clostridium butyricum HM-68, Bacillus subtilis HM-66 and Bacillus licheniformis BL-09.</title>
        <authorList>
            <person name="Zhang H."/>
        </authorList>
    </citation>
    <scope>NUCLEOTIDE SEQUENCE [LARGE SCALE GENOMIC DNA]</scope>
    <source>
        <strain evidence="1">HM-08</strain>
    </source>
</reference>
<evidence type="ECO:0000313" key="1">
    <source>
        <dbReference type="EMBL" id="AJO21525.1"/>
    </source>
</evidence>
<reference evidence="3" key="2">
    <citation type="submission" date="2015-01" db="EMBL/GenBank/DDBJ databases">
        <title>Comparative genome analysis of Bacillus coagulans HM-08, Clostridium butyricum HM-68, Bacillus subtilis HM-66 and Bacillus paralicheniformis BL-09.</title>
        <authorList>
            <person name="Zhang H."/>
        </authorList>
    </citation>
    <scope>NUCLEOTIDE SEQUENCE [LARGE SCALE GENOMIC DNA]</scope>
    <source>
        <strain evidence="3">HM-08</strain>
    </source>
</reference>
<evidence type="ECO:0000313" key="3">
    <source>
        <dbReference type="Proteomes" id="UP000032024"/>
    </source>
</evidence>
<reference evidence="4" key="3">
    <citation type="submission" date="2016-01" db="EMBL/GenBank/DDBJ databases">
        <authorList>
            <person name="Mitreva M."/>
            <person name="Pepin K.H."/>
            <person name="Mihindukulasuriya K.A."/>
            <person name="Fulton R."/>
            <person name="Fronick C."/>
            <person name="O'Laughlin M."/>
            <person name="Miner T."/>
            <person name="Herter B."/>
            <person name="Rosa B.A."/>
            <person name="Cordes M."/>
            <person name="Tomlinson C."/>
            <person name="Wollam A."/>
            <person name="Palsikar V.B."/>
            <person name="Mardis E.R."/>
            <person name="Wilson R.K."/>
        </authorList>
    </citation>
    <scope>NUCLEOTIDE SEQUENCE [LARGE SCALE GENOMIC DNA]</scope>
    <source>
        <strain evidence="4">GED7749B</strain>
    </source>
</reference>
<protein>
    <submittedName>
        <fullName evidence="2">Uncharacterized protein</fullName>
    </submittedName>
</protein>
<dbReference type="Proteomes" id="UP000070376">
    <property type="component" value="Unassembled WGS sequence"/>
</dbReference>
<dbReference type="AlphaFoldDB" id="A0A0C5C810"/>
<dbReference type="STRING" id="1398.AB434_0449"/>